<dbReference type="InterPro" id="IPR036388">
    <property type="entry name" value="WH-like_DNA-bd_sf"/>
</dbReference>
<dbReference type="InterPro" id="IPR036390">
    <property type="entry name" value="WH_DNA-bd_sf"/>
</dbReference>
<keyword evidence="3" id="KW-1003">Cell membrane</keyword>
<dbReference type="GO" id="GO:0051301">
    <property type="term" value="P:cell division"/>
    <property type="evidence" value="ECO:0007669"/>
    <property type="project" value="UniProtKB-KW"/>
</dbReference>
<dbReference type="InterPro" id="IPR050206">
    <property type="entry name" value="FtsK/SpoIIIE/SftA"/>
</dbReference>
<feature type="transmembrane region" description="Helical" evidence="15">
    <location>
        <begin position="169"/>
        <end position="193"/>
    </location>
</feature>
<evidence type="ECO:0000256" key="3">
    <source>
        <dbReference type="ARBA" id="ARBA00022475"/>
    </source>
</evidence>
<sequence length="924" mass="101182">MPRFNPTTGSLDSLSDMELPTFDGGDEPVDVSYHQRTKAENKEILPPRPEPGYKDSESMSSRPRKKTPTVATDRTGRTGQSEPSTSAKSINQHSGVLRRLFADGRARMFFGILMIMVTVYLIMTTIGYITTGSADQSAVINNSLSTLAEKPDSVKNIGGPLGAWLSNSIVSSTFGIAGLIIVFYTAVLGLSLLKVIRCRFWSFTAKCLVSTAAGSIILGLATYDLEGFIYWGGKHGYYINKLLIAYSGVVGAISISIIMGSLILLIFLPPLQKAYQFISSRISDYTTRIQEMRAERAARHEEPSTTNDDLSAHDYTTVQNPTDNTSSHMPNRRSHAEYTTEASADAGSHPYGTSENQPTIESEPSAVTTDSYYSDSVPSTQQVDTALQPDTTSALENDGLASAEDEVETFSINKGEIEVAKTVEQEPYDPTADLPRYRFPSIDCLIDRKMKENNVDLAEQEENKERITKTLNDYGIGISHIEATVGPTVTLYEIIPAEGVRIAKIKRLEDDIALSLAALGIRIIAPIPGRGTIGIEVPNKEPQTVSMRSIITSKAYQECNMELPMAMGSTISGEVFMADLTKMPHLLVAGATGMGKSVGLNAIIASLLYKKHPAELKLVLIDPKMVEFSLYSRIEHHYLAKLPDEEEAIITDPTKVVTTLKSLCLLMDQRYALLKEANLRNIKEYNARFVQRKLSPAKGHHYMPYIVVIVDEFADLIMTAGKEVETPIARIAQKARAVGMHMILATQRPSTNVITGIIKANFPGRVAFRVTQMVDSRTILDRPGANQLIGRGDMLFSRDGEISRVQCAFIDTPEVEAICEEIDMQAGYEHAFYLPECLPEEGESIAGNSFGERDALFDEAAMAIISSGVASTSSLQRRFSIGYNRAGKIMDQMEAAGIVGPSQGGKPRQILIDAMSLDAILSQK</sequence>
<evidence type="ECO:0000256" key="8">
    <source>
        <dbReference type="ARBA" id="ARBA00022840"/>
    </source>
</evidence>
<dbReference type="PROSITE" id="PS50901">
    <property type="entry name" value="FTSK"/>
    <property type="match status" value="1"/>
</dbReference>
<organism evidence="17 18">
    <name type="scientific">Candidatus Amulumruptor caecigallinarius</name>
    <dbReference type="NCBI Taxonomy" id="2109911"/>
    <lineage>
        <taxon>Bacteria</taxon>
        <taxon>Pseudomonadati</taxon>
        <taxon>Bacteroidota</taxon>
        <taxon>Bacteroidia</taxon>
        <taxon>Bacteroidales</taxon>
        <taxon>Muribaculaceae</taxon>
        <taxon>Candidatus Amulumruptor</taxon>
    </lineage>
</organism>
<feature type="transmembrane region" description="Helical" evidence="15">
    <location>
        <begin position="108"/>
        <end position="129"/>
    </location>
</feature>
<evidence type="ECO:0000256" key="12">
    <source>
        <dbReference type="ARBA" id="ARBA00023306"/>
    </source>
</evidence>
<feature type="compositionally biased region" description="Basic and acidic residues" evidence="14">
    <location>
        <begin position="37"/>
        <end position="57"/>
    </location>
</feature>
<feature type="compositionally biased region" description="Polar residues" evidence="14">
    <location>
        <begin position="351"/>
        <end position="381"/>
    </location>
</feature>
<gene>
    <name evidence="17" type="ORF">K8V47_02785</name>
</gene>
<dbReference type="EMBL" id="DYXT01000017">
    <property type="protein sequence ID" value="HJE38676.1"/>
    <property type="molecule type" value="Genomic_DNA"/>
</dbReference>
<evidence type="ECO:0000256" key="5">
    <source>
        <dbReference type="ARBA" id="ARBA00022692"/>
    </source>
</evidence>
<keyword evidence="7" id="KW-0159">Chromosome partition</keyword>
<evidence type="ECO:0000256" key="10">
    <source>
        <dbReference type="ARBA" id="ARBA00023125"/>
    </source>
</evidence>
<keyword evidence="11 15" id="KW-0472">Membrane</keyword>
<dbReference type="InterPro" id="IPR018541">
    <property type="entry name" value="Ftsk_gamma"/>
</dbReference>
<evidence type="ECO:0000256" key="9">
    <source>
        <dbReference type="ARBA" id="ARBA00022989"/>
    </source>
</evidence>
<dbReference type="InterPro" id="IPR025199">
    <property type="entry name" value="FtsK_4TM"/>
</dbReference>
<reference evidence="17" key="2">
    <citation type="submission" date="2021-09" db="EMBL/GenBank/DDBJ databases">
        <authorList>
            <person name="Gilroy R."/>
        </authorList>
    </citation>
    <scope>NUCLEOTIDE SEQUENCE</scope>
    <source>
        <strain evidence="17">4100</strain>
    </source>
</reference>
<dbReference type="GO" id="GO:0003677">
    <property type="term" value="F:DNA binding"/>
    <property type="evidence" value="ECO:0007669"/>
    <property type="project" value="UniProtKB-KW"/>
</dbReference>
<comment type="subcellular location">
    <subcellularLocation>
        <location evidence="1">Cell membrane</location>
        <topology evidence="1">Multi-pass membrane protein</topology>
    </subcellularLocation>
</comment>
<dbReference type="SUPFAM" id="SSF46785">
    <property type="entry name" value="Winged helix' DNA-binding domain"/>
    <property type="match status" value="1"/>
</dbReference>
<evidence type="ECO:0000313" key="18">
    <source>
        <dbReference type="Proteomes" id="UP000711407"/>
    </source>
</evidence>
<dbReference type="SMART" id="SM00843">
    <property type="entry name" value="Ftsk_gamma"/>
    <property type="match status" value="1"/>
</dbReference>
<keyword evidence="12" id="KW-0131">Cell cycle</keyword>
<evidence type="ECO:0000256" key="11">
    <source>
        <dbReference type="ARBA" id="ARBA00023136"/>
    </source>
</evidence>
<feature type="transmembrane region" description="Helical" evidence="15">
    <location>
        <begin position="243"/>
        <end position="268"/>
    </location>
</feature>
<protein>
    <submittedName>
        <fullName evidence="17">DNA translocase FtsK</fullName>
    </submittedName>
</protein>
<comment type="caution">
    <text evidence="17">The sequence shown here is derived from an EMBL/GenBank/DDBJ whole genome shotgun (WGS) entry which is preliminary data.</text>
</comment>
<dbReference type="Pfam" id="PF01580">
    <property type="entry name" value="FtsK_SpoIIIE"/>
    <property type="match status" value="1"/>
</dbReference>
<feature type="compositionally biased region" description="Polar residues" evidence="14">
    <location>
        <begin position="304"/>
        <end position="329"/>
    </location>
</feature>
<dbReference type="InterPro" id="IPR041027">
    <property type="entry name" value="FtsK_alpha"/>
</dbReference>
<keyword evidence="5 15" id="KW-0812">Transmembrane</keyword>
<keyword evidence="9 15" id="KW-1133">Transmembrane helix</keyword>
<dbReference type="GO" id="GO:0007059">
    <property type="term" value="P:chromosome segregation"/>
    <property type="evidence" value="ECO:0007669"/>
    <property type="project" value="UniProtKB-KW"/>
</dbReference>
<dbReference type="Proteomes" id="UP000711407">
    <property type="component" value="Unassembled WGS sequence"/>
</dbReference>
<evidence type="ECO:0000256" key="2">
    <source>
        <dbReference type="ARBA" id="ARBA00006474"/>
    </source>
</evidence>
<dbReference type="Gene3D" id="3.30.980.40">
    <property type="match status" value="1"/>
</dbReference>
<feature type="compositionally biased region" description="Polar residues" evidence="14">
    <location>
        <begin position="1"/>
        <end position="13"/>
    </location>
</feature>
<name>A0A921E8G1_9BACT</name>
<feature type="compositionally biased region" description="Basic and acidic residues" evidence="14">
    <location>
        <begin position="294"/>
        <end position="303"/>
    </location>
</feature>
<dbReference type="SUPFAM" id="SSF52540">
    <property type="entry name" value="P-loop containing nucleoside triphosphate hydrolases"/>
    <property type="match status" value="1"/>
</dbReference>
<keyword evidence="6 13" id="KW-0547">Nucleotide-binding</keyword>
<reference evidence="17" key="1">
    <citation type="journal article" date="2021" name="PeerJ">
        <title>Extensive microbial diversity within the chicken gut microbiome revealed by metagenomics and culture.</title>
        <authorList>
            <person name="Gilroy R."/>
            <person name="Ravi A."/>
            <person name="Getino M."/>
            <person name="Pursley I."/>
            <person name="Horton D.L."/>
            <person name="Alikhan N.F."/>
            <person name="Baker D."/>
            <person name="Gharbi K."/>
            <person name="Hall N."/>
            <person name="Watson M."/>
            <person name="Adriaenssens E.M."/>
            <person name="Foster-Nyarko E."/>
            <person name="Jarju S."/>
            <person name="Secka A."/>
            <person name="Antonio M."/>
            <person name="Oren A."/>
            <person name="Chaudhuri R.R."/>
            <person name="La Ragione R."/>
            <person name="Hildebrand F."/>
            <person name="Pallen M.J."/>
        </authorList>
    </citation>
    <scope>NUCLEOTIDE SEQUENCE</scope>
    <source>
        <strain evidence="17">4100</strain>
    </source>
</reference>
<evidence type="ECO:0000259" key="16">
    <source>
        <dbReference type="PROSITE" id="PS50901"/>
    </source>
</evidence>
<accession>A0A921E8G1</accession>
<evidence type="ECO:0000256" key="14">
    <source>
        <dbReference type="SAM" id="MobiDB-lite"/>
    </source>
</evidence>
<comment type="similarity">
    <text evidence="2">Belongs to the FtsK/SpoIIIE/SftA family.</text>
</comment>
<dbReference type="InterPro" id="IPR027417">
    <property type="entry name" value="P-loop_NTPase"/>
</dbReference>
<evidence type="ECO:0000256" key="4">
    <source>
        <dbReference type="ARBA" id="ARBA00022618"/>
    </source>
</evidence>
<keyword evidence="10" id="KW-0238">DNA-binding</keyword>
<dbReference type="GO" id="GO:0005886">
    <property type="term" value="C:plasma membrane"/>
    <property type="evidence" value="ECO:0007669"/>
    <property type="project" value="UniProtKB-SubCell"/>
</dbReference>
<dbReference type="GO" id="GO:0005524">
    <property type="term" value="F:ATP binding"/>
    <property type="evidence" value="ECO:0007669"/>
    <property type="project" value="UniProtKB-UniRule"/>
</dbReference>
<keyword evidence="8 13" id="KW-0067">ATP-binding</keyword>
<feature type="compositionally biased region" description="Polar residues" evidence="14">
    <location>
        <begin position="69"/>
        <end position="89"/>
    </location>
</feature>
<dbReference type="Pfam" id="PF09397">
    <property type="entry name" value="FtsK_gamma"/>
    <property type="match status" value="1"/>
</dbReference>
<dbReference type="Pfam" id="PF17854">
    <property type="entry name" value="FtsK_alpha"/>
    <property type="match status" value="1"/>
</dbReference>
<dbReference type="PANTHER" id="PTHR22683">
    <property type="entry name" value="SPORULATION PROTEIN RELATED"/>
    <property type="match status" value="1"/>
</dbReference>
<feature type="binding site" evidence="13">
    <location>
        <begin position="590"/>
        <end position="597"/>
    </location>
    <ligand>
        <name>ATP</name>
        <dbReference type="ChEBI" id="CHEBI:30616"/>
    </ligand>
</feature>
<evidence type="ECO:0000256" key="1">
    <source>
        <dbReference type="ARBA" id="ARBA00004651"/>
    </source>
</evidence>
<keyword evidence="4" id="KW-0132">Cell division</keyword>
<evidence type="ECO:0000313" key="17">
    <source>
        <dbReference type="EMBL" id="HJE38676.1"/>
    </source>
</evidence>
<evidence type="ECO:0000256" key="13">
    <source>
        <dbReference type="PROSITE-ProRule" id="PRU00289"/>
    </source>
</evidence>
<dbReference type="Gene3D" id="3.40.50.300">
    <property type="entry name" value="P-loop containing nucleotide triphosphate hydrolases"/>
    <property type="match status" value="1"/>
</dbReference>
<evidence type="ECO:0000256" key="15">
    <source>
        <dbReference type="SAM" id="Phobius"/>
    </source>
</evidence>
<feature type="transmembrane region" description="Helical" evidence="15">
    <location>
        <begin position="200"/>
        <end position="223"/>
    </location>
</feature>
<dbReference type="InterPro" id="IPR002543">
    <property type="entry name" value="FtsK_dom"/>
</dbReference>
<evidence type="ECO:0000256" key="6">
    <source>
        <dbReference type="ARBA" id="ARBA00022741"/>
    </source>
</evidence>
<proteinExistence type="inferred from homology"/>
<feature type="domain" description="FtsK" evidence="16">
    <location>
        <begin position="572"/>
        <end position="777"/>
    </location>
</feature>
<feature type="region of interest" description="Disordered" evidence="14">
    <location>
        <begin position="1"/>
        <end position="89"/>
    </location>
</feature>
<dbReference type="Gene3D" id="1.10.10.10">
    <property type="entry name" value="Winged helix-like DNA-binding domain superfamily/Winged helix DNA-binding domain"/>
    <property type="match status" value="1"/>
</dbReference>
<dbReference type="PANTHER" id="PTHR22683:SF41">
    <property type="entry name" value="DNA TRANSLOCASE FTSK"/>
    <property type="match status" value="1"/>
</dbReference>
<feature type="region of interest" description="Disordered" evidence="14">
    <location>
        <begin position="294"/>
        <end position="381"/>
    </location>
</feature>
<evidence type="ECO:0000256" key="7">
    <source>
        <dbReference type="ARBA" id="ARBA00022829"/>
    </source>
</evidence>
<dbReference type="AlphaFoldDB" id="A0A921E8G1"/>
<dbReference type="Pfam" id="PF13491">
    <property type="entry name" value="FtsK_4TM"/>
    <property type="match status" value="1"/>
</dbReference>